<dbReference type="InterPro" id="IPR036465">
    <property type="entry name" value="vWFA_dom_sf"/>
</dbReference>
<sequence>MFDAEFLKRLEYLSLLSKQAFNGKLLAQRRSKRIGSGIEFADHRDYLYGDDLRYLDWNVFARHGDLLLKRFQEEEDLHVYLLLDASASMDTGEPNKFRFARQIAAALAYIALADMDRVSVVAYDHKIVNTLPLMRGKNNVLRLLEFLESLSAGGEGTDLKAVVDDFSRRASKRGLALVISDLYDQEGFQAGIDRLRHQRFDPHVIQVQSPQEVSPPWLGDIELVDAETGRRSNRTITQEARQRYLDRFALFNESVEKYCHSYGLSHARATSDVPFDAVLLKMMRTANFTQ</sequence>
<name>A0A517ME45_9BACT</name>
<dbReference type="KEGG" id="rml:FF011L_18610"/>
<dbReference type="Proteomes" id="UP000320672">
    <property type="component" value="Chromosome"/>
</dbReference>
<dbReference type="InterPro" id="IPR002881">
    <property type="entry name" value="DUF58"/>
</dbReference>
<evidence type="ECO:0000313" key="3">
    <source>
        <dbReference type="Proteomes" id="UP000320672"/>
    </source>
</evidence>
<reference evidence="2 3" key="1">
    <citation type="submission" date="2019-02" db="EMBL/GenBank/DDBJ databases">
        <title>Deep-cultivation of Planctomycetes and their phenomic and genomic characterization uncovers novel biology.</title>
        <authorList>
            <person name="Wiegand S."/>
            <person name="Jogler M."/>
            <person name="Boedeker C."/>
            <person name="Pinto D."/>
            <person name="Vollmers J."/>
            <person name="Rivas-Marin E."/>
            <person name="Kohn T."/>
            <person name="Peeters S.H."/>
            <person name="Heuer A."/>
            <person name="Rast P."/>
            <person name="Oberbeckmann S."/>
            <person name="Bunk B."/>
            <person name="Jeske O."/>
            <person name="Meyerdierks A."/>
            <person name="Storesund J.E."/>
            <person name="Kallscheuer N."/>
            <person name="Luecker S."/>
            <person name="Lage O.M."/>
            <person name="Pohl T."/>
            <person name="Merkel B.J."/>
            <person name="Hornburger P."/>
            <person name="Mueller R.-W."/>
            <person name="Bruemmer F."/>
            <person name="Labrenz M."/>
            <person name="Spormann A.M."/>
            <person name="Op den Camp H."/>
            <person name="Overmann J."/>
            <person name="Amann R."/>
            <person name="Jetten M.S.M."/>
            <person name="Mascher T."/>
            <person name="Medema M.H."/>
            <person name="Devos D.P."/>
            <person name="Kaster A.-K."/>
            <person name="Ovreas L."/>
            <person name="Rohde M."/>
            <person name="Galperin M.Y."/>
            <person name="Jogler C."/>
        </authorList>
    </citation>
    <scope>NUCLEOTIDE SEQUENCE [LARGE SCALE GENOMIC DNA]</scope>
    <source>
        <strain evidence="2 3">FF011L</strain>
    </source>
</reference>
<protein>
    <submittedName>
        <fullName evidence="2">VWA domain containing CoxE-like protein</fullName>
    </submittedName>
</protein>
<keyword evidence="3" id="KW-1185">Reference proteome</keyword>
<dbReference type="InterPro" id="IPR002035">
    <property type="entry name" value="VWF_A"/>
</dbReference>
<dbReference type="OrthoDB" id="9780819at2"/>
<dbReference type="Pfam" id="PF01882">
    <property type="entry name" value="DUF58"/>
    <property type="match status" value="1"/>
</dbReference>
<dbReference type="SMART" id="SM00327">
    <property type="entry name" value="VWA"/>
    <property type="match status" value="1"/>
</dbReference>
<evidence type="ECO:0000313" key="2">
    <source>
        <dbReference type="EMBL" id="QDS93106.1"/>
    </source>
</evidence>
<dbReference type="CDD" id="cd00198">
    <property type="entry name" value="vWFA"/>
    <property type="match status" value="1"/>
</dbReference>
<dbReference type="EMBL" id="CP036262">
    <property type="protein sequence ID" value="QDS93106.1"/>
    <property type="molecule type" value="Genomic_DNA"/>
</dbReference>
<organism evidence="2 3">
    <name type="scientific">Roseimaritima multifibrata</name>
    <dbReference type="NCBI Taxonomy" id="1930274"/>
    <lineage>
        <taxon>Bacteria</taxon>
        <taxon>Pseudomonadati</taxon>
        <taxon>Planctomycetota</taxon>
        <taxon>Planctomycetia</taxon>
        <taxon>Pirellulales</taxon>
        <taxon>Pirellulaceae</taxon>
        <taxon>Roseimaritima</taxon>
    </lineage>
</organism>
<dbReference type="AlphaFoldDB" id="A0A517ME45"/>
<dbReference type="PANTHER" id="PTHR33608">
    <property type="entry name" value="BLL2464 PROTEIN"/>
    <property type="match status" value="1"/>
</dbReference>
<dbReference type="SUPFAM" id="SSF53300">
    <property type="entry name" value="vWA-like"/>
    <property type="match status" value="1"/>
</dbReference>
<evidence type="ECO:0000259" key="1">
    <source>
        <dbReference type="SMART" id="SM00327"/>
    </source>
</evidence>
<accession>A0A517ME45</accession>
<feature type="domain" description="VWFA" evidence="1">
    <location>
        <begin position="76"/>
        <end position="241"/>
    </location>
</feature>
<dbReference type="PANTHER" id="PTHR33608:SF7">
    <property type="entry name" value="DUF58 DOMAIN-CONTAINING PROTEIN"/>
    <property type="match status" value="1"/>
</dbReference>
<gene>
    <name evidence="2" type="ORF">FF011L_18610</name>
</gene>
<proteinExistence type="predicted"/>
<dbReference type="Gene3D" id="3.40.50.410">
    <property type="entry name" value="von Willebrand factor, type A domain"/>
    <property type="match status" value="1"/>
</dbReference>